<organism evidence="3 4">
    <name type="scientific">Lasiosphaeris hirsuta</name>
    <dbReference type="NCBI Taxonomy" id="260670"/>
    <lineage>
        <taxon>Eukaryota</taxon>
        <taxon>Fungi</taxon>
        <taxon>Dikarya</taxon>
        <taxon>Ascomycota</taxon>
        <taxon>Pezizomycotina</taxon>
        <taxon>Sordariomycetes</taxon>
        <taxon>Sordariomycetidae</taxon>
        <taxon>Sordariales</taxon>
        <taxon>Lasiosphaeriaceae</taxon>
        <taxon>Lasiosphaeris</taxon>
    </lineage>
</organism>
<keyword evidence="3" id="KW-0418">Kinase</keyword>
<dbReference type="Pfam" id="PF12350">
    <property type="entry name" value="CTK3_C"/>
    <property type="match status" value="1"/>
</dbReference>
<dbReference type="InterPro" id="IPR008942">
    <property type="entry name" value="ENTH_VHS"/>
</dbReference>
<name>A0AA40DRW1_9PEZI</name>
<dbReference type="Gene3D" id="1.25.40.90">
    <property type="match status" value="1"/>
</dbReference>
<evidence type="ECO:0000313" key="4">
    <source>
        <dbReference type="Proteomes" id="UP001172102"/>
    </source>
</evidence>
<dbReference type="GO" id="GO:0070692">
    <property type="term" value="C:CTDK-1 complex"/>
    <property type="evidence" value="ECO:0007669"/>
    <property type="project" value="InterPro"/>
</dbReference>
<evidence type="ECO:0000259" key="2">
    <source>
        <dbReference type="PROSITE" id="PS51391"/>
    </source>
</evidence>
<dbReference type="PANTHER" id="PTHR28291:SF1">
    <property type="entry name" value="CTD KINASE SUBUNIT GAMMA"/>
    <property type="match status" value="1"/>
</dbReference>
<keyword evidence="3" id="KW-0808">Transferase</keyword>
<dbReference type="FunFam" id="1.25.40.90:FF:000032">
    <property type="entry name" value="CTD kinase subunit gamma"/>
    <property type="match status" value="1"/>
</dbReference>
<feature type="compositionally biased region" description="Basic and acidic residues" evidence="1">
    <location>
        <begin position="250"/>
        <end position="263"/>
    </location>
</feature>
<dbReference type="GO" id="GO:0045943">
    <property type="term" value="P:positive regulation of transcription by RNA polymerase I"/>
    <property type="evidence" value="ECO:0007669"/>
    <property type="project" value="TreeGrafter"/>
</dbReference>
<accession>A0AA40DRW1</accession>
<feature type="domain" description="CID" evidence="2">
    <location>
        <begin position="3"/>
        <end position="138"/>
    </location>
</feature>
<dbReference type="EMBL" id="JAUKUA010000005">
    <property type="protein sequence ID" value="KAK0711022.1"/>
    <property type="molecule type" value="Genomic_DNA"/>
</dbReference>
<dbReference type="PANTHER" id="PTHR28291">
    <property type="entry name" value="CTD KINASE SUBUNIT GAMMA"/>
    <property type="match status" value="1"/>
</dbReference>
<reference evidence="3" key="1">
    <citation type="submission" date="2023-06" db="EMBL/GenBank/DDBJ databases">
        <title>Genome-scale phylogeny and comparative genomics of the fungal order Sordariales.</title>
        <authorList>
            <consortium name="Lawrence Berkeley National Laboratory"/>
            <person name="Hensen N."/>
            <person name="Bonometti L."/>
            <person name="Westerberg I."/>
            <person name="Brannstrom I.O."/>
            <person name="Guillou S."/>
            <person name="Cros-Aarteil S."/>
            <person name="Calhoun S."/>
            <person name="Haridas S."/>
            <person name="Kuo A."/>
            <person name="Mondo S."/>
            <person name="Pangilinan J."/>
            <person name="Riley R."/>
            <person name="Labutti K."/>
            <person name="Andreopoulos B."/>
            <person name="Lipzen A."/>
            <person name="Chen C."/>
            <person name="Yanf M."/>
            <person name="Daum C."/>
            <person name="Ng V."/>
            <person name="Clum A."/>
            <person name="Steindorff A."/>
            <person name="Ohm R."/>
            <person name="Martin F."/>
            <person name="Silar P."/>
            <person name="Natvig D."/>
            <person name="Lalanne C."/>
            <person name="Gautier V."/>
            <person name="Ament-Velasquez S.L."/>
            <person name="Kruys A."/>
            <person name="Hutchinson M.I."/>
            <person name="Powell A.J."/>
            <person name="Barry K."/>
            <person name="Miller A.N."/>
            <person name="Grigoriev I.V."/>
            <person name="Debuchy R."/>
            <person name="Gladieux P."/>
            <person name="Thoren M.H."/>
            <person name="Johannesson H."/>
        </authorList>
    </citation>
    <scope>NUCLEOTIDE SEQUENCE</scope>
    <source>
        <strain evidence="3">SMH4607-1</strain>
    </source>
</reference>
<dbReference type="InterPro" id="IPR024638">
    <property type="entry name" value="Ctk3_N"/>
</dbReference>
<keyword evidence="4" id="KW-1185">Reference proteome</keyword>
<evidence type="ECO:0000313" key="3">
    <source>
        <dbReference type="EMBL" id="KAK0711022.1"/>
    </source>
</evidence>
<dbReference type="GO" id="GO:0032786">
    <property type="term" value="P:positive regulation of DNA-templated transcription, elongation"/>
    <property type="evidence" value="ECO:0007669"/>
    <property type="project" value="InterPro"/>
</dbReference>
<dbReference type="AlphaFoldDB" id="A0AA40DRW1"/>
<dbReference type="GO" id="GO:0016301">
    <property type="term" value="F:kinase activity"/>
    <property type="evidence" value="ECO:0007669"/>
    <property type="project" value="UniProtKB-KW"/>
</dbReference>
<sequence>MADPFEVRMRFTNQLRQLNASVTSAQKAAQYALKYRDMAEDLHSCILEQLERNNMNTRANIMYFIEHFLDMAHRDGHADYVRMMQRDIIRVVDAVAPDDGSGAANVKVARKVLQALQHKSFLEAQAVSEIEEVLKDRDTAAQDLALSSSPTNGDALGDMPPSQTILAPRKSNAPPKLDRKQVEQRIEEDRERHKRLRENIWAVPQGEYAELDKLWEETSDLGDDDERMLAEEWAEWQLAHQNSCPHRRARATEAEAAAREKAANGKHSR</sequence>
<dbReference type="Pfam" id="PF12243">
    <property type="entry name" value="CTK3"/>
    <property type="match status" value="1"/>
</dbReference>
<gene>
    <name evidence="3" type="ORF">B0H67DRAFT_584005</name>
</gene>
<evidence type="ECO:0000256" key="1">
    <source>
        <dbReference type="SAM" id="MobiDB-lite"/>
    </source>
</evidence>
<dbReference type="InterPro" id="IPR006569">
    <property type="entry name" value="CID_dom"/>
</dbReference>
<feature type="region of interest" description="Disordered" evidence="1">
    <location>
        <begin position="243"/>
        <end position="269"/>
    </location>
</feature>
<dbReference type="InterPro" id="IPR042326">
    <property type="entry name" value="Ctk3"/>
</dbReference>
<proteinExistence type="predicted"/>
<comment type="caution">
    <text evidence="3">The sequence shown here is derived from an EMBL/GenBank/DDBJ whole genome shotgun (WGS) entry which is preliminary data.</text>
</comment>
<dbReference type="Proteomes" id="UP001172102">
    <property type="component" value="Unassembled WGS sequence"/>
</dbReference>
<feature type="region of interest" description="Disordered" evidence="1">
    <location>
        <begin position="145"/>
        <end position="181"/>
    </location>
</feature>
<dbReference type="PROSITE" id="PS51391">
    <property type="entry name" value="CID"/>
    <property type="match status" value="1"/>
</dbReference>
<dbReference type="InterPro" id="IPR024637">
    <property type="entry name" value="Ctk3_C"/>
</dbReference>
<protein>
    <submittedName>
        <fullName evidence="3">CTD kinase subunit gamma CTK3-domain-containing protein</fullName>
    </submittedName>
</protein>